<accession>A0A1S8N216</accession>
<dbReference type="Proteomes" id="UP000191154">
    <property type="component" value="Unassembled WGS sequence"/>
</dbReference>
<organism evidence="1 2">
    <name type="scientific">Clostridium saccharobutylicum</name>
    <dbReference type="NCBI Taxonomy" id="169679"/>
    <lineage>
        <taxon>Bacteria</taxon>
        <taxon>Bacillati</taxon>
        <taxon>Bacillota</taxon>
        <taxon>Clostridia</taxon>
        <taxon>Eubacteriales</taxon>
        <taxon>Clostridiaceae</taxon>
        <taxon>Clostridium</taxon>
    </lineage>
</organism>
<proteinExistence type="predicted"/>
<name>A0A1S8N216_CLOSA</name>
<dbReference type="STRING" id="169679.CSACC_22190"/>
<reference evidence="1 2" key="1">
    <citation type="submission" date="2016-05" db="EMBL/GenBank/DDBJ databases">
        <title>Microbial solvent formation.</title>
        <authorList>
            <person name="Poehlein A."/>
            <person name="Montoya Solano J.D."/>
            <person name="Flitsch S."/>
            <person name="Krabben P."/>
            <person name="Duerre P."/>
            <person name="Daniel R."/>
        </authorList>
    </citation>
    <scope>NUCLEOTIDE SEQUENCE [LARGE SCALE GENOMIC DNA]</scope>
    <source>
        <strain evidence="1 2">L1-8</strain>
    </source>
</reference>
<comment type="caution">
    <text evidence="1">The sequence shown here is derived from an EMBL/GenBank/DDBJ whole genome shotgun (WGS) entry which is preliminary data.</text>
</comment>
<evidence type="ECO:0000313" key="2">
    <source>
        <dbReference type="Proteomes" id="UP000191154"/>
    </source>
</evidence>
<dbReference type="EMBL" id="LZYZ01000006">
    <property type="protein sequence ID" value="OOM10497.1"/>
    <property type="molecule type" value="Genomic_DNA"/>
</dbReference>
<sequence>MILLRIYYVKNFYDVFLHFKLGGYEMSLFLGKIHYWLFNKILWFERLEDEIINLAKEEGLNIEILSNEINKKYGAKLPNKSLEDMIDTSNIHGWLQSKIHSAEGRMAVWTTEIIKNNEKSKSKMEEIYSYQGTKAAREVIENSGELTTAVDIFNSINDYILDGMPCDRVNEVITSEENIVEWRRTICVHKDIWNESNGDVNYFYYLRNLWIKAFVNEVSPEFEYIEKENGVMAIQKC</sequence>
<protein>
    <submittedName>
        <fullName evidence="1">Uncharacterized protein</fullName>
    </submittedName>
</protein>
<dbReference type="AlphaFoldDB" id="A0A1S8N216"/>
<gene>
    <name evidence="1" type="ORF">CLOSAC_31180</name>
</gene>
<evidence type="ECO:0000313" key="1">
    <source>
        <dbReference type="EMBL" id="OOM10497.1"/>
    </source>
</evidence>